<dbReference type="GO" id="GO:0003735">
    <property type="term" value="F:structural constituent of ribosome"/>
    <property type="evidence" value="ECO:0007669"/>
    <property type="project" value="InterPro"/>
</dbReference>
<dbReference type="EMBL" id="CAMAPF010000195">
    <property type="protein sequence ID" value="CAH9112302.1"/>
    <property type="molecule type" value="Genomic_DNA"/>
</dbReference>
<protein>
    <recommendedName>
        <fullName evidence="2">Small ribosomal subunit protein uS2c</fullName>
    </recommendedName>
</protein>
<evidence type="ECO:0000256" key="2">
    <source>
        <dbReference type="ARBA" id="ARBA00035155"/>
    </source>
</evidence>
<keyword evidence="5" id="KW-1185">Reference proteome</keyword>
<evidence type="ECO:0000313" key="4">
    <source>
        <dbReference type="EMBL" id="CAH9112302.1"/>
    </source>
</evidence>
<keyword evidence="3" id="KW-0472">Membrane</keyword>
<organism evidence="4 5">
    <name type="scientific">Cuscuta epithymum</name>
    <dbReference type="NCBI Taxonomy" id="186058"/>
    <lineage>
        <taxon>Eukaryota</taxon>
        <taxon>Viridiplantae</taxon>
        <taxon>Streptophyta</taxon>
        <taxon>Embryophyta</taxon>
        <taxon>Tracheophyta</taxon>
        <taxon>Spermatophyta</taxon>
        <taxon>Magnoliopsida</taxon>
        <taxon>eudicotyledons</taxon>
        <taxon>Gunneridae</taxon>
        <taxon>Pentapetalae</taxon>
        <taxon>asterids</taxon>
        <taxon>lamiids</taxon>
        <taxon>Solanales</taxon>
        <taxon>Convolvulaceae</taxon>
        <taxon>Cuscuteae</taxon>
        <taxon>Cuscuta</taxon>
        <taxon>Cuscuta subgen. Cuscuta</taxon>
    </lineage>
</organism>
<feature type="transmembrane region" description="Helical" evidence="3">
    <location>
        <begin position="84"/>
        <end position="108"/>
    </location>
</feature>
<dbReference type="InterPro" id="IPR005706">
    <property type="entry name" value="Ribosomal_uS2_bac/mit/plastid"/>
</dbReference>
<dbReference type="GO" id="GO:0006412">
    <property type="term" value="P:translation"/>
    <property type="evidence" value="ECO:0007669"/>
    <property type="project" value="InterPro"/>
</dbReference>
<keyword evidence="3" id="KW-0812">Transmembrane</keyword>
<dbReference type="Gene3D" id="3.40.50.10490">
    <property type="entry name" value="Glucose-6-phosphate isomerase like protein, domain 1"/>
    <property type="match status" value="1"/>
</dbReference>
<gene>
    <name evidence="4" type="ORF">CEPIT_LOCUS19880</name>
</gene>
<dbReference type="Pfam" id="PF00318">
    <property type="entry name" value="Ribosomal_S2"/>
    <property type="match status" value="1"/>
</dbReference>
<accession>A0AAV0E138</accession>
<dbReference type="InterPro" id="IPR023591">
    <property type="entry name" value="Ribosomal_uS2_flav_dom_sf"/>
</dbReference>
<comment type="similarity">
    <text evidence="1">Belongs to the universal ribosomal protein uS2 family.</text>
</comment>
<dbReference type="GO" id="GO:0005763">
    <property type="term" value="C:mitochondrial small ribosomal subunit"/>
    <property type="evidence" value="ECO:0007669"/>
    <property type="project" value="TreeGrafter"/>
</dbReference>
<name>A0AAV0E138_9ASTE</name>
<comment type="caution">
    <text evidence="4">The sequence shown here is derived from an EMBL/GenBank/DDBJ whole genome shotgun (WGS) entry which is preliminary data.</text>
</comment>
<dbReference type="PRINTS" id="PR00395">
    <property type="entry name" value="RIBOSOMALS2"/>
</dbReference>
<sequence length="111" mass="12450">MGVFALLTHQKEAMLGLMECINLGIPTISLIDTNCDPNLSDISIPANDDAISSIRLILNKLIFAICEGQINTCNSLVSQGFDSIFLYIIFIFLYIIFDKSSYLLVFFFENQ</sequence>
<evidence type="ECO:0000256" key="1">
    <source>
        <dbReference type="ARBA" id="ARBA00006242"/>
    </source>
</evidence>
<evidence type="ECO:0000256" key="3">
    <source>
        <dbReference type="SAM" id="Phobius"/>
    </source>
</evidence>
<keyword evidence="3" id="KW-1133">Transmembrane helix</keyword>
<dbReference type="InterPro" id="IPR001865">
    <property type="entry name" value="Ribosomal_uS2"/>
</dbReference>
<dbReference type="PANTHER" id="PTHR12534:SF0">
    <property type="entry name" value="SMALL RIBOSOMAL SUBUNIT PROTEIN US2M"/>
    <property type="match status" value="1"/>
</dbReference>
<reference evidence="4" key="1">
    <citation type="submission" date="2022-07" db="EMBL/GenBank/DDBJ databases">
        <authorList>
            <person name="Macas J."/>
            <person name="Novak P."/>
            <person name="Neumann P."/>
        </authorList>
    </citation>
    <scope>NUCLEOTIDE SEQUENCE</scope>
</reference>
<dbReference type="PANTHER" id="PTHR12534">
    <property type="entry name" value="30S RIBOSOMAL PROTEIN S2 PROKARYOTIC AND ORGANELLAR"/>
    <property type="match status" value="1"/>
</dbReference>
<dbReference type="Proteomes" id="UP001152523">
    <property type="component" value="Unassembled WGS sequence"/>
</dbReference>
<dbReference type="SUPFAM" id="SSF52313">
    <property type="entry name" value="Ribosomal protein S2"/>
    <property type="match status" value="1"/>
</dbReference>
<proteinExistence type="inferred from homology"/>
<dbReference type="AlphaFoldDB" id="A0AAV0E138"/>
<evidence type="ECO:0000313" key="5">
    <source>
        <dbReference type="Proteomes" id="UP001152523"/>
    </source>
</evidence>